<evidence type="ECO:0000313" key="1">
    <source>
        <dbReference type="EMBL" id="AQS55054.1"/>
    </source>
</evidence>
<sequence length="379" mass="45187">MWEWLTRALGDESTDEQLVKRFRGLFSENYVGETASVPFRQLKNDEREIVQSIRRQTEKRNRNNVTRTAAYLAFFQQHPSVHWAFLAHMVSRNGGWCMTDVKGSLLRPILPKGTAHSFFDMFERSNWLIFHDAYPQLLLYDESIRRGTALFYLLPHFGVSRFMTAVWQHFWRERDESLLTVALIVNEQQYIEQRIVQHSHYRRTVLHTARYKLQCAFDFNQVVFPVTELAEQPRLVGRTMHNFSNVKHRIKTGRKLYQILFHPNFYRRIYEWAASHPHTGSRADYWPHRFTAEEPAGRDKVYSPALSDAWPDIEHRPAEEGDWYQDASSLSVVPDVTAQREESFYVTDVYERSYRRLKLMSWLMRVKRHLARHRAFDGR</sequence>
<gene>
    <name evidence="1" type="ORF">B0W44_03965</name>
</gene>
<dbReference type="AlphaFoldDB" id="A0A1U9K4U2"/>
<proteinExistence type="predicted"/>
<evidence type="ECO:0000313" key="2">
    <source>
        <dbReference type="Proteomes" id="UP000188603"/>
    </source>
</evidence>
<keyword evidence="2" id="KW-1185">Reference proteome</keyword>
<reference evidence="1 2" key="1">
    <citation type="journal article" date="2015" name="Int. J. Syst. Evol. Microbiol.">
        <title>Novibacillus thermophilus gen. nov., sp. nov., a Gram-staining-negative and moderately thermophilic member of the family Thermoactinomycetaceae.</title>
        <authorList>
            <person name="Yang G."/>
            <person name="Chen J."/>
            <person name="Zhou S."/>
        </authorList>
    </citation>
    <scope>NUCLEOTIDE SEQUENCE [LARGE SCALE GENOMIC DNA]</scope>
    <source>
        <strain evidence="1 2">SG-1</strain>
    </source>
</reference>
<evidence type="ECO:0008006" key="3">
    <source>
        <dbReference type="Google" id="ProtNLM"/>
    </source>
</evidence>
<organism evidence="1 2">
    <name type="scientific">Novibacillus thermophilus</name>
    <dbReference type="NCBI Taxonomy" id="1471761"/>
    <lineage>
        <taxon>Bacteria</taxon>
        <taxon>Bacillati</taxon>
        <taxon>Bacillota</taxon>
        <taxon>Bacilli</taxon>
        <taxon>Bacillales</taxon>
        <taxon>Thermoactinomycetaceae</taxon>
        <taxon>Novibacillus</taxon>
    </lineage>
</organism>
<accession>A0A1U9K4U2</accession>
<dbReference type="InterPro" id="IPR019658">
    <property type="entry name" value="DUF2515"/>
</dbReference>
<dbReference type="STRING" id="1471761.B0W44_03965"/>
<dbReference type="Pfam" id="PF10720">
    <property type="entry name" value="DUF2515"/>
    <property type="match status" value="1"/>
</dbReference>
<dbReference type="EMBL" id="CP019699">
    <property type="protein sequence ID" value="AQS55054.1"/>
    <property type="molecule type" value="Genomic_DNA"/>
</dbReference>
<dbReference type="Proteomes" id="UP000188603">
    <property type="component" value="Chromosome"/>
</dbReference>
<dbReference type="KEGG" id="ntr:B0W44_03965"/>
<protein>
    <recommendedName>
        <fullName evidence="3">DUF2515 domain-containing protein</fullName>
    </recommendedName>
</protein>
<name>A0A1U9K4U2_9BACL</name>